<protein>
    <submittedName>
        <fullName evidence="1">Uncharacterized protein</fullName>
    </submittedName>
</protein>
<proteinExistence type="predicted"/>
<dbReference type="AlphaFoldDB" id="A0A0B7A217"/>
<evidence type="ECO:0000313" key="1">
    <source>
        <dbReference type="EMBL" id="CEK74166.1"/>
    </source>
</evidence>
<gene>
    <name evidence="1" type="primary">ORF89943</name>
</gene>
<dbReference type="EMBL" id="HACG01027301">
    <property type="protein sequence ID" value="CEK74166.1"/>
    <property type="molecule type" value="Transcribed_RNA"/>
</dbReference>
<name>A0A0B7A217_9EUPU</name>
<organism evidence="1">
    <name type="scientific">Arion vulgaris</name>
    <dbReference type="NCBI Taxonomy" id="1028688"/>
    <lineage>
        <taxon>Eukaryota</taxon>
        <taxon>Metazoa</taxon>
        <taxon>Spiralia</taxon>
        <taxon>Lophotrochozoa</taxon>
        <taxon>Mollusca</taxon>
        <taxon>Gastropoda</taxon>
        <taxon>Heterobranchia</taxon>
        <taxon>Euthyneura</taxon>
        <taxon>Panpulmonata</taxon>
        <taxon>Eupulmonata</taxon>
        <taxon>Stylommatophora</taxon>
        <taxon>Helicina</taxon>
        <taxon>Arionoidea</taxon>
        <taxon>Arionidae</taxon>
        <taxon>Arion</taxon>
    </lineage>
</organism>
<reference evidence="1" key="1">
    <citation type="submission" date="2014-12" db="EMBL/GenBank/DDBJ databases">
        <title>Insight into the proteome of Arion vulgaris.</title>
        <authorList>
            <person name="Aradska J."/>
            <person name="Bulat T."/>
            <person name="Smidak R."/>
            <person name="Sarate P."/>
            <person name="Gangsoo J."/>
            <person name="Sialana F."/>
            <person name="Bilban M."/>
            <person name="Lubec G."/>
        </authorList>
    </citation>
    <scope>NUCLEOTIDE SEQUENCE</scope>
    <source>
        <tissue evidence="1">Skin</tissue>
    </source>
</reference>
<sequence>MRILKNKIKSFKQSAAELTGHRRMEEVYILKDMNIEKHWLVNNIMSWIKKEIFWSY</sequence>
<accession>A0A0B7A217</accession>